<evidence type="ECO:0000256" key="6">
    <source>
        <dbReference type="ARBA" id="ARBA00023136"/>
    </source>
</evidence>
<evidence type="ECO:0000256" key="12">
    <source>
        <dbReference type="SAM" id="Phobius"/>
    </source>
</evidence>
<dbReference type="Pfam" id="PF00001">
    <property type="entry name" value="7tm_1"/>
    <property type="match status" value="1"/>
</dbReference>
<dbReference type="EMBL" id="JAINUG010000038">
    <property type="protein sequence ID" value="KAJ8407534.1"/>
    <property type="molecule type" value="Genomic_DNA"/>
</dbReference>
<evidence type="ECO:0000256" key="4">
    <source>
        <dbReference type="ARBA" id="ARBA00022989"/>
    </source>
</evidence>
<dbReference type="AlphaFoldDB" id="A0AAD7WTA9"/>
<comment type="similarity">
    <text evidence="11">Belongs to the G-protein coupled receptor 1 family.</text>
</comment>
<accession>A0AAD7WTA9</accession>
<organism evidence="14 15">
    <name type="scientific">Aldrovandia affinis</name>
    <dbReference type="NCBI Taxonomy" id="143900"/>
    <lineage>
        <taxon>Eukaryota</taxon>
        <taxon>Metazoa</taxon>
        <taxon>Chordata</taxon>
        <taxon>Craniata</taxon>
        <taxon>Vertebrata</taxon>
        <taxon>Euteleostomi</taxon>
        <taxon>Actinopterygii</taxon>
        <taxon>Neopterygii</taxon>
        <taxon>Teleostei</taxon>
        <taxon>Notacanthiformes</taxon>
        <taxon>Halosauridae</taxon>
        <taxon>Aldrovandia</taxon>
    </lineage>
</organism>
<evidence type="ECO:0000259" key="13">
    <source>
        <dbReference type="PROSITE" id="PS50262"/>
    </source>
</evidence>
<dbReference type="GO" id="GO:0001594">
    <property type="term" value="F:trace-amine receptor activity"/>
    <property type="evidence" value="ECO:0007669"/>
    <property type="project" value="InterPro"/>
</dbReference>
<feature type="transmembrane region" description="Helical" evidence="12">
    <location>
        <begin position="104"/>
        <end position="128"/>
    </location>
</feature>
<evidence type="ECO:0000256" key="1">
    <source>
        <dbReference type="ARBA" id="ARBA00004651"/>
    </source>
</evidence>
<keyword evidence="9" id="KW-0325">Glycoprotein</keyword>
<keyword evidence="10 11" id="KW-0807">Transducer</keyword>
<feature type="transmembrane region" description="Helical" evidence="12">
    <location>
        <begin position="263"/>
        <end position="285"/>
    </location>
</feature>
<feature type="transmembrane region" description="Helical" evidence="12">
    <location>
        <begin position="180"/>
        <end position="198"/>
    </location>
</feature>
<evidence type="ECO:0000313" key="15">
    <source>
        <dbReference type="Proteomes" id="UP001221898"/>
    </source>
</evidence>
<keyword evidence="4 12" id="KW-1133">Transmembrane helix</keyword>
<name>A0AAD7WTA9_9TELE</name>
<evidence type="ECO:0000256" key="8">
    <source>
        <dbReference type="ARBA" id="ARBA00023170"/>
    </source>
</evidence>
<dbReference type="Gene3D" id="1.20.1070.10">
    <property type="entry name" value="Rhodopsin 7-helix transmembrane proteins"/>
    <property type="match status" value="1"/>
</dbReference>
<protein>
    <recommendedName>
        <fullName evidence="13">G-protein coupled receptors family 1 profile domain-containing protein</fullName>
    </recommendedName>
</protein>
<keyword evidence="2" id="KW-1003">Cell membrane</keyword>
<dbReference type="GO" id="GO:0005886">
    <property type="term" value="C:plasma membrane"/>
    <property type="evidence" value="ECO:0007669"/>
    <property type="project" value="UniProtKB-SubCell"/>
</dbReference>
<dbReference type="Proteomes" id="UP001221898">
    <property type="component" value="Unassembled WGS sequence"/>
</dbReference>
<dbReference type="PANTHER" id="PTHR24248:SF66">
    <property type="entry name" value="OCTOPAMINE RECEPTOR BETA-3R"/>
    <property type="match status" value="1"/>
</dbReference>
<evidence type="ECO:0000256" key="3">
    <source>
        <dbReference type="ARBA" id="ARBA00022692"/>
    </source>
</evidence>
<dbReference type="GO" id="GO:0043410">
    <property type="term" value="P:positive regulation of MAPK cascade"/>
    <property type="evidence" value="ECO:0007669"/>
    <property type="project" value="TreeGrafter"/>
</dbReference>
<dbReference type="SUPFAM" id="SSF81321">
    <property type="entry name" value="Family A G protein-coupled receptor-like"/>
    <property type="match status" value="1"/>
</dbReference>
<dbReference type="PRINTS" id="PR00237">
    <property type="entry name" value="GPCRRHODOPSN"/>
</dbReference>
<dbReference type="InterPro" id="IPR000276">
    <property type="entry name" value="GPCR_Rhodpsn"/>
</dbReference>
<evidence type="ECO:0000256" key="7">
    <source>
        <dbReference type="ARBA" id="ARBA00023157"/>
    </source>
</evidence>
<feature type="domain" description="G-protein coupled receptors family 1 profile" evidence="13">
    <location>
        <begin position="119"/>
        <end position="370"/>
    </location>
</feature>
<reference evidence="14" key="1">
    <citation type="journal article" date="2023" name="Science">
        <title>Genome structures resolve the early diversification of teleost fishes.</title>
        <authorList>
            <person name="Parey E."/>
            <person name="Louis A."/>
            <person name="Montfort J."/>
            <person name="Bouchez O."/>
            <person name="Roques C."/>
            <person name="Iampietro C."/>
            <person name="Lluch J."/>
            <person name="Castinel A."/>
            <person name="Donnadieu C."/>
            <person name="Desvignes T."/>
            <person name="Floi Bucao C."/>
            <person name="Jouanno E."/>
            <person name="Wen M."/>
            <person name="Mejri S."/>
            <person name="Dirks R."/>
            <person name="Jansen H."/>
            <person name="Henkel C."/>
            <person name="Chen W.J."/>
            <person name="Zahm M."/>
            <person name="Cabau C."/>
            <person name="Klopp C."/>
            <person name="Thompson A.W."/>
            <person name="Robinson-Rechavi M."/>
            <person name="Braasch I."/>
            <person name="Lecointre G."/>
            <person name="Bobe J."/>
            <person name="Postlethwait J.H."/>
            <person name="Berthelot C."/>
            <person name="Roest Crollius H."/>
            <person name="Guiguen Y."/>
        </authorList>
    </citation>
    <scope>NUCLEOTIDE SEQUENCE</scope>
    <source>
        <strain evidence="14">NC1722</strain>
    </source>
</reference>
<gene>
    <name evidence="14" type="ORF">AAFF_G00273910</name>
</gene>
<dbReference type="PANTHER" id="PTHR24248">
    <property type="entry name" value="ADRENERGIC RECEPTOR-RELATED G-PROTEIN COUPLED RECEPTOR"/>
    <property type="match status" value="1"/>
</dbReference>
<keyword evidence="8 11" id="KW-0675">Receptor</keyword>
<feature type="transmembrane region" description="Helical" evidence="12">
    <location>
        <begin position="315"/>
        <end position="334"/>
    </location>
</feature>
<proteinExistence type="inferred from homology"/>
<evidence type="ECO:0000256" key="10">
    <source>
        <dbReference type="ARBA" id="ARBA00023224"/>
    </source>
</evidence>
<dbReference type="SMART" id="SM01381">
    <property type="entry name" value="7TM_GPCR_Srsx"/>
    <property type="match status" value="1"/>
</dbReference>
<keyword evidence="15" id="KW-1185">Reference proteome</keyword>
<dbReference type="InterPro" id="IPR017452">
    <property type="entry name" value="GPCR_Rhodpsn_7TM"/>
</dbReference>
<evidence type="ECO:0000256" key="5">
    <source>
        <dbReference type="ARBA" id="ARBA00023040"/>
    </source>
</evidence>
<dbReference type="CDD" id="cd15055">
    <property type="entry name" value="7tmA_TAARs"/>
    <property type="match status" value="1"/>
</dbReference>
<keyword evidence="7" id="KW-1015">Disulfide bond</keyword>
<dbReference type="InterPro" id="IPR009132">
    <property type="entry name" value="TAAR_fam"/>
</dbReference>
<comment type="subcellular location">
    <subcellularLocation>
        <location evidence="1">Cell membrane</location>
        <topology evidence="1">Multi-pass membrane protein</topology>
    </subcellularLocation>
</comment>
<feature type="transmembrane region" description="Helical" evidence="12">
    <location>
        <begin position="354"/>
        <end position="373"/>
    </location>
</feature>
<keyword evidence="6 12" id="KW-0472">Membrane</keyword>
<evidence type="ECO:0000256" key="2">
    <source>
        <dbReference type="ARBA" id="ARBA00022475"/>
    </source>
</evidence>
<dbReference type="PROSITE" id="PS50262">
    <property type="entry name" value="G_PROTEIN_RECEP_F1_2"/>
    <property type="match status" value="1"/>
</dbReference>
<dbReference type="GO" id="GO:0071880">
    <property type="term" value="P:adenylate cyclase-activating adrenergic receptor signaling pathway"/>
    <property type="evidence" value="ECO:0007669"/>
    <property type="project" value="TreeGrafter"/>
</dbReference>
<dbReference type="PROSITE" id="PS00237">
    <property type="entry name" value="G_PROTEIN_RECEP_F1_1"/>
    <property type="match status" value="1"/>
</dbReference>
<evidence type="ECO:0000256" key="11">
    <source>
        <dbReference type="RuleBase" id="RU000688"/>
    </source>
</evidence>
<comment type="caution">
    <text evidence="14">The sequence shown here is derived from an EMBL/GenBank/DDBJ whole genome shotgun (WGS) entry which is preliminary data.</text>
</comment>
<keyword evidence="3 11" id="KW-0812">Transmembrane</keyword>
<keyword evidence="5 11" id="KW-0297">G-protein coupled receptor</keyword>
<feature type="transmembrane region" description="Helical" evidence="12">
    <location>
        <begin position="219"/>
        <end position="243"/>
    </location>
</feature>
<dbReference type="PRINTS" id="PR01830">
    <property type="entry name" value="TRACEAMINER"/>
</dbReference>
<evidence type="ECO:0000256" key="9">
    <source>
        <dbReference type="ARBA" id="ARBA00023180"/>
    </source>
</evidence>
<evidence type="ECO:0000313" key="14">
    <source>
        <dbReference type="EMBL" id="KAJ8407534.1"/>
    </source>
</evidence>
<sequence length="414" mass="46406">MMHLPPSPSLMKKAALVVINVAFTRPPASLAFCAARLLQLLPALQADEHGWRRAAGLFFPSLRSQSPLQEAMENTSGWSPAPNLSLSGESERCVPWRSQGSRAALYTFILAGIACTVVGNFLVVLSIAYFKQLQSPTNTFVMSLAVADFLVGLIVMPYSMVRTVEGCWYFGPTFCEVHSSLDVMLCTASIFHLSCIAFDRYYAVCNPLVYSFKMSSARVGLLIVVCWVLPLLISFGPIMLGLHKAGIDIQLPEGVCAFLVNRVYAVMASLVAFYLPMVVMLVAYWKIYKAARRQAMQISAMEQQRQSSMRRERKAAKTLGIIMGVFLLFWLPFFTANVVDPFIEYRTAEVVWDLFLWLGYVNSSLNPFLYGFFNRSFRRAFFMIMGCRICLPGSPPSIDLSLTKRDANDRTENR</sequence>
<feature type="transmembrane region" description="Helical" evidence="12">
    <location>
        <begin position="140"/>
        <end position="160"/>
    </location>
</feature>
<dbReference type="FunFam" id="1.20.1070.10:FF:000030">
    <property type="entry name" value="trace amine-associated receptor 1"/>
    <property type="match status" value="1"/>
</dbReference>